<evidence type="ECO:0000313" key="7">
    <source>
        <dbReference type="EMBL" id="CDZ77978.1"/>
    </source>
</evidence>
<feature type="domain" description="Solute-binding protein family 3/N-terminal" evidence="5">
    <location>
        <begin position="30"/>
        <end position="245"/>
    </location>
</feature>
<dbReference type="InterPro" id="IPR001320">
    <property type="entry name" value="Iontro_rcpt_C"/>
</dbReference>
<evidence type="ECO:0000256" key="4">
    <source>
        <dbReference type="RuleBase" id="RU003744"/>
    </source>
</evidence>
<dbReference type="SMART" id="SM00062">
    <property type="entry name" value="PBPb"/>
    <property type="match status" value="1"/>
</dbReference>
<dbReference type="PANTHER" id="PTHR35936">
    <property type="entry name" value="MEMBRANE-BOUND LYTIC MUREIN TRANSGLYCOSYLASE F"/>
    <property type="match status" value="1"/>
</dbReference>
<reference evidence="7 8" key="1">
    <citation type="submission" date="2014-06" db="EMBL/GenBank/DDBJ databases">
        <authorList>
            <person name="Urmite Genomes Urmite Genomes"/>
        </authorList>
    </citation>
    <scope>NUCLEOTIDE SEQUENCE [LARGE SCALE GENOMIC DNA]</scope>
</reference>
<sequence length="250" mass="27409">MTKLKTCLIIGSLLFQVACSDDKSLNGTNKMHFATSGEYPPFEYKQQGNLKGFDIELAKLIAKELGKEAVFDDMQFASILPALTSGQVDAAISTITITEARKKNFDFSTPYYFEGMAAVFKKGEPVKDPSQLTGKKLAAQLGSTMEIWLKKHAAEENIVAMDNNNQAIEALKAGHVDVVLMDGAQGAIFSQKNPSLAYAIIAKSEDGYGIALAKDSMMTAKINRILASLKQNGELDKLKKTWLENTEWKN</sequence>
<dbReference type="RefSeq" id="WP_043874427.1">
    <property type="nucleotide sequence ID" value="NZ_CCVW01000002.1"/>
</dbReference>
<evidence type="ECO:0000313" key="8">
    <source>
        <dbReference type="Proteomes" id="UP000044071"/>
    </source>
</evidence>
<dbReference type="STRING" id="1034943.BN59_02274"/>
<dbReference type="EMBL" id="CCSB01000002">
    <property type="protein sequence ID" value="CDZ77978.1"/>
    <property type="molecule type" value="Genomic_DNA"/>
</dbReference>
<evidence type="ECO:0000256" key="3">
    <source>
        <dbReference type="ARBA" id="ARBA00022729"/>
    </source>
</evidence>
<dbReference type="eggNOG" id="COG0834">
    <property type="taxonomic scope" value="Bacteria"/>
</dbReference>
<organism evidence="7 8">
    <name type="scientific">Legionella massiliensis</name>
    <dbReference type="NCBI Taxonomy" id="1034943"/>
    <lineage>
        <taxon>Bacteria</taxon>
        <taxon>Pseudomonadati</taxon>
        <taxon>Pseudomonadota</taxon>
        <taxon>Gammaproteobacteria</taxon>
        <taxon>Legionellales</taxon>
        <taxon>Legionellaceae</taxon>
        <taxon>Legionella</taxon>
    </lineage>
</organism>
<proteinExistence type="inferred from homology"/>
<dbReference type="GO" id="GO:0030313">
    <property type="term" value="C:cell envelope"/>
    <property type="evidence" value="ECO:0007669"/>
    <property type="project" value="UniProtKB-SubCell"/>
</dbReference>
<protein>
    <submittedName>
        <fullName evidence="7">Arginine-binding extracellular protein ArtP</fullName>
    </submittedName>
</protein>
<dbReference type="AlphaFoldDB" id="A0A078L1T6"/>
<comment type="subcellular location">
    <subcellularLocation>
        <location evidence="1">Cell envelope</location>
    </subcellularLocation>
</comment>
<evidence type="ECO:0000256" key="1">
    <source>
        <dbReference type="ARBA" id="ARBA00004196"/>
    </source>
</evidence>
<gene>
    <name evidence="7" type="primary">artP</name>
    <name evidence="7" type="ORF">BN59_02274</name>
</gene>
<evidence type="ECO:0000259" key="5">
    <source>
        <dbReference type="SMART" id="SM00062"/>
    </source>
</evidence>
<dbReference type="CDD" id="cd13530">
    <property type="entry name" value="PBP2_peptides_like"/>
    <property type="match status" value="1"/>
</dbReference>
<accession>A0A078L1T6</accession>
<dbReference type="OrthoDB" id="9768183at2"/>
<dbReference type="Gene3D" id="3.40.190.10">
    <property type="entry name" value="Periplasmic binding protein-like II"/>
    <property type="match status" value="2"/>
</dbReference>
<dbReference type="GO" id="GO:0016020">
    <property type="term" value="C:membrane"/>
    <property type="evidence" value="ECO:0007669"/>
    <property type="project" value="InterPro"/>
</dbReference>
<dbReference type="Pfam" id="PF00497">
    <property type="entry name" value="SBP_bac_3"/>
    <property type="match status" value="1"/>
</dbReference>
<dbReference type="InterPro" id="IPR001638">
    <property type="entry name" value="Solute-binding_3/MltF_N"/>
</dbReference>
<dbReference type="SMART" id="SM00079">
    <property type="entry name" value="PBPe"/>
    <property type="match status" value="1"/>
</dbReference>
<evidence type="ECO:0000256" key="2">
    <source>
        <dbReference type="ARBA" id="ARBA00010333"/>
    </source>
</evidence>
<keyword evidence="3" id="KW-0732">Signal</keyword>
<evidence type="ECO:0000259" key="6">
    <source>
        <dbReference type="SMART" id="SM00079"/>
    </source>
</evidence>
<dbReference type="PANTHER" id="PTHR35936:SF17">
    <property type="entry name" value="ARGININE-BINDING EXTRACELLULAR PROTEIN ARTP"/>
    <property type="match status" value="1"/>
</dbReference>
<dbReference type="PROSITE" id="PS01039">
    <property type="entry name" value="SBP_BACTERIAL_3"/>
    <property type="match status" value="1"/>
</dbReference>
<keyword evidence="8" id="KW-1185">Reference proteome</keyword>
<feature type="domain" description="Ionotropic glutamate receptor C-terminal" evidence="6">
    <location>
        <begin position="30"/>
        <end position="245"/>
    </location>
</feature>
<name>A0A078L1T6_9GAMM</name>
<dbReference type="Proteomes" id="UP000044071">
    <property type="component" value="Unassembled WGS sequence"/>
</dbReference>
<dbReference type="SUPFAM" id="SSF53850">
    <property type="entry name" value="Periplasmic binding protein-like II"/>
    <property type="match status" value="1"/>
</dbReference>
<dbReference type="InterPro" id="IPR018313">
    <property type="entry name" value="SBP_3_CS"/>
</dbReference>
<comment type="similarity">
    <text evidence="2 4">Belongs to the bacterial solute-binding protein 3 family.</text>
</comment>
<dbReference type="GO" id="GO:0015276">
    <property type="term" value="F:ligand-gated monoatomic ion channel activity"/>
    <property type="evidence" value="ECO:0007669"/>
    <property type="project" value="InterPro"/>
</dbReference>